<organism evidence="2 3">
    <name type="scientific">Flavobacterium taihuense</name>
    <dbReference type="NCBI Taxonomy" id="2857508"/>
    <lineage>
        <taxon>Bacteria</taxon>
        <taxon>Pseudomonadati</taxon>
        <taxon>Bacteroidota</taxon>
        <taxon>Flavobacteriia</taxon>
        <taxon>Flavobacteriales</taxon>
        <taxon>Flavobacteriaceae</taxon>
        <taxon>Flavobacterium</taxon>
    </lineage>
</organism>
<evidence type="ECO:0000313" key="2">
    <source>
        <dbReference type="EMBL" id="MBW4359200.1"/>
    </source>
</evidence>
<sequence>MKKQITFFLLLLVGVMGYSQGATVNTQILDCSKLKNIKAYNPDYPKKTFEIKGATQESYDNGVLQLVWSVKWVTDCQYEVTCTKKNVENQIEVGDRIVMDFVSIDGDCFTLKRTFFCKNFPEGDVDPGSTYCLVK</sequence>
<reference evidence="2 3" key="1">
    <citation type="submission" date="2021-07" db="EMBL/GenBank/DDBJ databases">
        <title>Flavobacterium sp. nov. isolated from sediment on the Taihu Lake.</title>
        <authorList>
            <person name="Qu J.-H."/>
        </authorList>
    </citation>
    <scope>NUCLEOTIDE SEQUENCE [LARGE SCALE GENOMIC DNA]</scope>
    <source>
        <strain evidence="2 3">NAS39</strain>
    </source>
</reference>
<keyword evidence="3" id="KW-1185">Reference proteome</keyword>
<name>A0ABS6XRA9_9FLAO</name>
<keyword evidence="1" id="KW-0732">Signal</keyword>
<evidence type="ECO:0000256" key="1">
    <source>
        <dbReference type="SAM" id="SignalP"/>
    </source>
</evidence>
<gene>
    <name evidence="2" type="ORF">KZH69_01760</name>
</gene>
<accession>A0ABS6XRA9</accession>
<comment type="caution">
    <text evidence="2">The sequence shown here is derived from an EMBL/GenBank/DDBJ whole genome shotgun (WGS) entry which is preliminary data.</text>
</comment>
<feature type="chain" id="PRO_5045290689" description="Lipoprotein" evidence="1">
    <location>
        <begin position="22"/>
        <end position="135"/>
    </location>
</feature>
<dbReference type="EMBL" id="JAHWYN010000001">
    <property type="protein sequence ID" value="MBW4359200.1"/>
    <property type="molecule type" value="Genomic_DNA"/>
</dbReference>
<feature type="signal peptide" evidence="1">
    <location>
        <begin position="1"/>
        <end position="21"/>
    </location>
</feature>
<dbReference type="RefSeq" id="WP_219315739.1">
    <property type="nucleotide sequence ID" value="NZ_JAHWYN010000001.1"/>
</dbReference>
<evidence type="ECO:0008006" key="4">
    <source>
        <dbReference type="Google" id="ProtNLM"/>
    </source>
</evidence>
<evidence type="ECO:0000313" key="3">
    <source>
        <dbReference type="Proteomes" id="UP000812031"/>
    </source>
</evidence>
<protein>
    <recommendedName>
        <fullName evidence="4">Lipoprotein</fullName>
    </recommendedName>
</protein>
<proteinExistence type="predicted"/>
<dbReference type="Proteomes" id="UP000812031">
    <property type="component" value="Unassembled WGS sequence"/>
</dbReference>